<sequence>MGSQRRTPIEKAIDKAKGQDRYARQTRYHARREQMGLTRIAVWVPTDRLEEFKATAHDMVSAHIGAQPDD</sequence>
<evidence type="ECO:0000313" key="2">
    <source>
        <dbReference type="EMBL" id="CRY94700.1"/>
    </source>
</evidence>
<feature type="region of interest" description="Disordered" evidence="1">
    <location>
        <begin position="1"/>
        <end position="24"/>
    </location>
</feature>
<protein>
    <submittedName>
        <fullName evidence="2">Uncharacterized protein</fullName>
    </submittedName>
</protein>
<proteinExistence type="predicted"/>
<name>A0A0H5PZV4_9ZZZZ</name>
<organism evidence="2">
    <name type="scientific">uncultured prokaryote</name>
    <dbReference type="NCBI Taxonomy" id="198431"/>
    <lineage>
        <taxon>unclassified sequences</taxon>
        <taxon>environmental samples</taxon>
    </lineage>
</organism>
<reference evidence="2" key="2">
    <citation type="submission" date="2015-07" db="EMBL/GenBank/DDBJ databases">
        <title>Plasmids, circular viruses and viroids from rat gut.</title>
        <authorList>
            <person name="Jorgensen T.J."/>
            <person name="Hansen M.A."/>
            <person name="Xu Z."/>
            <person name="Tabak M.A."/>
            <person name="Sorensen S.J."/>
            <person name="Hansen L.H."/>
        </authorList>
    </citation>
    <scope>NUCLEOTIDE SEQUENCE</scope>
    <source>
        <strain evidence="2">RGRH0324</strain>
    </source>
</reference>
<feature type="compositionally biased region" description="Basic and acidic residues" evidence="1">
    <location>
        <begin position="7"/>
        <end position="23"/>
    </location>
</feature>
<dbReference type="EMBL" id="LN852994">
    <property type="protein sequence ID" value="CRY94700.1"/>
    <property type="molecule type" value="Genomic_DNA"/>
</dbReference>
<reference evidence="2" key="1">
    <citation type="submission" date="2015-06" db="EMBL/GenBank/DDBJ databases">
        <authorList>
            <person name="Joergensen T."/>
        </authorList>
    </citation>
    <scope>NUCLEOTIDE SEQUENCE</scope>
    <source>
        <strain evidence="2">RGRH0324</strain>
    </source>
</reference>
<dbReference type="AlphaFoldDB" id="A0A0H5PZV4"/>
<accession>A0A0H5PZV4</accession>
<evidence type="ECO:0000256" key="1">
    <source>
        <dbReference type="SAM" id="MobiDB-lite"/>
    </source>
</evidence>